<sequence length="97" mass="11132">MVNPTPTPLSLEERNDLLDYGNWRMNGLRCSLDPLRREVNVTALTDDKALMMISCEAGAYNTIDLAWIVSRKKPTGPRARFGYVCRSTAVRRRMNWN</sequence>
<gene>
    <name evidence="1" type="primary">ypfG_2</name>
    <name evidence="1" type="ORF">NCTC9702_01678</name>
</gene>
<dbReference type="EMBL" id="LR134246">
    <property type="protein sequence ID" value="VED34490.1"/>
    <property type="molecule type" value="Genomic_DNA"/>
</dbReference>
<organism evidence="1 2">
    <name type="scientific">Escherichia coli</name>
    <dbReference type="NCBI Taxonomy" id="562"/>
    <lineage>
        <taxon>Bacteria</taxon>
        <taxon>Pseudomonadati</taxon>
        <taxon>Pseudomonadota</taxon>
        <taxon>Gammaproteobacteria</taxon>
        <taxon>Enterobacterales</taxon>
        <taxon>Enterobacteriaceae</taxon>
        <taxon>Escherichia</taxon>
    </lineage>
</organism>
<dbReference type="InterPro" id="IPR009560">
    <property type="entry name" value="DUF1176"/>
</dbReference>
<accession>A0A3S4P3W4</accession>
<dbReference type="Pfam" id="PF06674">
    <property type="entry name" value="DUF1176"/>
    <property type="match status" value="1"/>
</dbReference>
<proteinExistence type="predicted"/>
<name>A0A3S4P3W4_ECOLX</name>
<protein>
    <submittedName>
        <fullName evidence="1">Protein</fullName>
    </submittedName>
</protein>
<dbReference type="Proteomes" id="UP000277930">
    <property type="component" value="Chromosome 1"/>
</dbReference>
<evidence type="ECO:0000313" key="2">
    <source>
        <dbReference type="Proteomes" id="UP000277930"/>
    </source>
</evidence>
<reference evidence="1 2" key="1">
    <citation type="submission" date="2018-12" db="EMBL/GenBank/DDBJ databases">
        <authorList>
            <consortium name="Pathogen Informatics"/>
        </authorList>
    </citation>
    <scope>NUCLEOTIDE SEQUENCE [LARGE SCALE GENOMIC DNA]</scope>
    <source>
        <strain evidence="1 2">NCTC9702</strain>
    </source>
</reference>
<evidence type="ECO:0000313" key="1">
    <source>
        <dbReference type="EMBL" id="VED34490.1"/>
    </source>
</evidence>
<dbReference type="AlphaFoldDB" id="A0A3S4P3W4"/>